<dbReference type="Proteomes" id="UP001208570">
    <property type="component" value="Unassembled WGS sequence"/>
</dbReference>
<dbReference type="Pfam" id="PF21044">
    <property type="entry name" value="CIP2A_N"/>
    <property type="match status" value="1"/>
</dbReference>
<dbReference type="AlphaFoldDB" id="A0AAD9JC79"/>
<sequence>MKSEGGSTLRYTVDVFTDLIKHSRIKKLLSIYSDLDHCLSQLLLLLQKRQGDEVVKVIN</sequence>
<proteinExistence type="predicted"/>
<dbReference type="InterPro" id="IPR048701">
    <property type="entry name" value="CIP2A_N"/>
</dbReference>
<evidence type="ECO:0000313" key="3">
    <source>
        <dbReference type="Proteomes" id="UP001208570"/>
    </source>
</evidence>
<protein>
    <recommendedName>
        <fullName evidence="1">CIP2A N-terminal domain-containing protein</fullName>
    </recommendedName>
</protein>
<organism evidence="2 3">
    <name type="scientific">Paralvinella palmiformis</name>
    <dbReference type="NCBI Taxonomy" id="53620"/>
    <lineage>
        <taxon>Eukaryota</taxon>
        <taxon>Metazoa</taxon>
        <taxon>Spiralia</taxon>
        <taxon>Lophotrochozoa</taxon>
        <taxon>Annelida</taxon>
        <taxon>Polychaeta</taxon>
        <taxon>Sedentaria</taxon>
        <taxon>Canalipalpata</taxon>
        <taxon>Terebellida</taxon>
        <taxon>Terebelliformia</taxon>
        <taxon>Alvinellidae</taxon>
        <taxon>Paralvinella</taxon>
    </lineage>
</organism>
<comment type="caution">
    <text evidence="2">The sequence shown here is derived from an EMBL/GenBank/DDBJ whole genome shotgun (WGS) entry which is preliminary data.</text>
</comment>
<name>A0AAD9JC79_9ANNE</name>
<dbReference type="EMBL" id="JAODUP010000420">
    <property type="protein sequence ID" value="KAK2150152.1"/>
    <property type="molecule type" value="Genomic_DNA"/>
</dbReference>
<evidence type="ECO:0000313" key="2">
    <source>
        <dbReference type="EMBL" id="KAK2150152.1"/>
    </source>
</evidence>
<keyword evidence="3" id="KW-1185">Reference proteome</keyword>
<feature type="domain" description="CIP2A N-terminal" evidence="1">
    <location>
        <begin position="3"/>
        <end position="58"/>
    </location>
</feature>
<evidence type="ECO:0000259" key="1">
    <source>
        <dbReference type="Pfam" id="PF21044"/>
    </source>
</evidence>
<reference evidence="2" key="1">
    <citation type="journal article" date="2023" name="Mol. Biol. Evol.">
        <title>Third-Generation Sequencing Reveals the Adaptive Role of the Epigenome in Three Deep-Sea Polychaetes.</title>
        <authorList>
            <person name="Perez M."/>
            <person name="Aroh O."/>
            <person name="Sun Y."/>
            <person name="Lan Y."/>
            <person name="Juniper S.K."/>
            <person name="Young C.R."/>
            <person name="Angers B."/>
            <person name="Qian P.Y."/>
        </authorList>
    </citation>
    <scope>NUCLEOTIDE SEQUENCE</scope>
    <source>
        <strain evidence="2">P08H-3</strain>
    </source>
</reference>
<accession>A0AAD9JC79</accession>
<gene>
    <name evidence="2" type="ORF">LSH36_420g00028</name>
</gene>